<dbReference type="InterPro" id="IPR036163">
    <property type="entry name" value="HMA_dom_sf"/>
</dbReference>
<dbReference type="GO" id="GO:0005507">
    <property type="term" value="F:copper ion binding"/>
    <property type="evidence" value="ECO:0007669"/>
    <property type="project" value="InterPro"/>
</dbReference>
<keyword evidence="1" id="KW-0479">Metal-binding</keyword>
<dbReference type="FunFam" id="3.30.70.100:FF:000001">
    <property type="entry name" value="ATPase copper transporting beta"/>
    <property type="match status" value="1"/>
</dbReference>
<dbReference type="GO" id="GO:0006825">
    <property type="term" value="P:copper ion transport"/>
    <property type="evidence" value="ECO:0007669"/>
    <property type="project" value="InterPro"/>
</dbReference>
<evidence type="ECO:0000313" key="4">
    <source>
        <dbReference type="Proteomes" id="UP000441717"/>
    </source>
</evidence>
<dbReference type="SUPFAM" id="SSF55008">
    <property type="entry name" value="HMA, heavy metal-associated domain"/>
    <property type="match status" value="1"/>
</dbReference>
<organism evidence="3 4">
    <name type="scientific">Desulfofundulus thermobenzoicus</name>
    <dbReference type="NCBI Taxonomy" id="29376"/>
    <lineage>
        <taxon>Bacteria</taxon>
        <taxon>Bacillati</taxon>
        <taxon>Bacillota</taxon>
        <taxon>Clostridia</taxon>
        <taxon>Eubacteriales</taxon>
        <taxon>Peptococcaceae</taxon>
        <taxon>Desulfofundulus</taxon>
    </lineage>
</organism>
<dbReference type="Proteomes" id="UP000441717">
    <property type="component" value="Unassembled WGS sequence"/>
</dbReference>
<feature type="domain" description="HMA" evidence="2">
    <location>
        <begin position="2"/>
        <end position="67"/>
    </location>
</feature>
<name>A0A6N7IW51_9FIRM</name>
<gene>
    <name evidence="3" type="ORF">GFC01_14095</name>
</gene>
<reference evidence="3 4" key="1">
    <citation type="submission" date="2019-10" db="EMBL/GenBank/DDBJ databases">
        <title>Comparative genomics of sulfur disproportionating microorganisms.</title>
        <authorList>
            <person name="Ward L.M."/>
            <person name="Bertran E."/>
            <person name="Johnston D."/>
        </authorList>
    </citation>
    <scope>NUCLEOTIDE SEQUENCE [LARGE SCALE GENOMIC DNA]</scope>
    <source>
        <strain evidence="3 4">DSM 14055</strain>
    </source>
</reference>
<dbReference type="AlphaFoldDB" id="A0A6N7IW51"/>
<evidence type="ECO:0000256" key="1">
    <source>
        <dbReference type="ARBA" id="ARBA00022723"/>
    </source>
</evidence>
<keyword evidence="4" id="KW-1185">Reference proteome</keyword>
<dbReference type="EMBL" id="WHYR01000047">
    <property type="protein sequence ID" value="MQL53368.1"/>
    <property type="molecule type" value="Genomic_DNA"/>
</dbReference>
<comment type="caution">
    <text evidence="3">The sequence shown here is derived from an EMBL/GenBank/DDBJ whole genome shotgun (WGS) entry which is preliminary data.</text>
</comment>
<dbReference type="CDD" id="cd00371">
    <property type="entry name" value="HMA"/>
    <property type="match status" value="1"/>
</dbReference>
<dbReference type="InterPro" id="IPR000428">
    <property type="entry name" value="Cu-bd"/>
</dbReference>
<dbReference type="InterPro" id="IPR017969">
    <property type="entry name" value="Heavy-metal-associated_CS"/>
</dbReference>
<protein>
    <submittedName>
        <fullName evidence="3">Copper resistance protein CopZ</fullName>
    </submittedName>
</protein>
<dbReference type="Gene3D" id="3.30.70.100">
    <property type="match status" value="1"/>
</dbReference>
<dbReference type="PROSITE" id="PS01047">
    <property type="entry name" value="HMA_1"/>
    <property type="match status" value="1"/>
</dbReference>
<dbReference type="PROSITE" id="PS50846">
    <property type="entry name" value="HMA_2"/>
    <property type="match status" value="1"/>
</dbReference>
<accession>A0A6N7IW51</accession>
<sequence>MPETILRVEGMSCNHCRMAVEKALKEIPEVQEVDVNLDKKSARVTHGPGVTREELARAVEKAGYTVV</sequence>
<dbReference type="OrthoDB" id="9813965at2"/>
<dbReference type="RefSeq" id="WP_152947843.1">
    <property type="nucleotide sequence ID" value="NZ_WHYR01000047.1"/>
</dbReference>
<evidence type="ECO:0000259" key="2">
    <source>
        <dbReference type="PROSITE" id="PS50846"/>
    </source>
</evidence>
<dbReference type="InterPro" id="IPR006121">
    <property type="entry name" value="HMA_dom"/>
</dbReference>
<evidence type="ECO:0000313" key="3">
    <source>
        <dbReference type="EMBL" id="MQL53368.1"/>
    </source>
</evidence>
<proteinExistence type="predicted"/>
<dbReference type="Pfam" id="PF00403">
    <property type="entry name" value="HMA"/>
    <property type="match status" value="1"/>
</dbReference>
<dbReference type="PRINTS" id="PR00944">
    <property type="entry name" value="CUEXPORT"/>
</dbReference>